<dbReference type="AlphaFoldDB" id="A0A9Q1GBB3"/>
<protein>
    <submittedName>
        <fullName evidence="2">Uncharacterized protein</fullName>
    </submittedName>
</protein>
<evidence type="ECO:0000313" key="2">
    <source>
        <dbReference type="EMBL" id="KAJ8380027.1"/>
    </source>
</evidence>
<evidence type="ECO:0000313" key="3">
    <source>
        <dbReference type="Proteomes" id="UP001152622"/>
    </source>
</evidence>
<feature type="compositionally biased region" description="Pro residues" evidence="1">
    <location>
        <begin position="22"/>
        <end position="32"/>
    </location>
</feature>
<dbReference type="EMBL" id="JAINUF010000001">
    <property type="protein sequence ID" value="KAJ8380027.1"/>
    <property type="molecule type" value="Genomic_DNA"/>
</dbReference>
<reference evidence="2" key="1">
    <citation type="journal article" date="2023" name="Science">
        <title>Genome structures resolve the early diversification of teleost fishes.</title>
        <authorList>
            <person name="Parey E."/>
            <person name="Louis A."/>
            <person name="Montfort J."/>
            <person name="Bouchez O."/>
            <person name="Roques C."/>
            <person name="Iampietro C."/>
            <person name="Lluch J."/>
            <person name="Castinel A."/>
            <person name="Donnadieu C."/>
            <person name="Desvignes T."/>
            <person name="Floi Bucao C."/>
            <person name="Jouanno E."/>
            <person name="Wen M."/>
            <person name="Mejri S."/>
            <person name="Dirks R."/>
            <person name="Jansen H."/>
            <person name="Henkel C."/>
            <person name="Chen W.J."/>
            <person name="Zahm M."/>
            <person name="Cabau C."/>
            <person name="Klopp C."/>
            <person name="Thompson A.W."/>
            <person name="Robinson-Rechavi M."/>
            <person name="Braasch I."/>
            <person name="Lecointre G."/>
            <person name="Bobe J."/>
            <person name="Postlethwait J.H."/>
            <person name="Berthelot C."/>
            <person name="Roest Crollius H."/>
            <person name="Guiguen Y."/>
        </authorList>
    </citation>
    <scope>NUCLEOTIDE SEQUENCE</scope>
    <source>
        <strain evidence="2">WJC10195</strain>
    </source>
</reference>
<organism evidence="2 3">
    <name type="scientific">Synaphobranchus kaupii</name>
    <name type="common">Kaup's arrowtooth eel</name>
    <dbReference type="NCBI Taxonomy" id="118154"/>
    <lineage>
        <taxon>Eukaryota</taxon>
        <taxon>Metazoa</taxon>
        <taxon>Chordata</taxon>
        <taxon>Craniata</taxon>
        <taxon>Vertebrata</taxon>
        <taxon>Euteleostomi</taxon>
        <taxon>Actinopterygii</taxon>
        <taxon>Neopterygii</taxon>
        <taxon>Teleostei</taxon>
        <taxon>Anguilliformes</taxon>
        <taxon>Synaphobranchidae</taxon>
        <taxon>Synaphobranchus</taxon>
    </lineage>
</organism>
<name>A0A9Q1GBB3_SYNKA</name>
<gene>
    <name evidence="2" type="ORF">SKAU_G00008050</name>
</gene>
<accession>A0A9Q1GBB3</accession>
<feature type="compositionally biased region" description="Basic and acidic residues" evidence="1">
    <location>
        <begin position="59"/>
        <end position="68"/>
    </location>
</feature>
<keyword evidence="3" id="KW-1185">Reference proteome</keyword>
<feature type="region of interest" description="Disordered" evidence="1">
    <location>
        <begin position="1"/>
        <end position="87"/>
    </location>
</feature>
<dbReference type="Proteomes" id="UP001152622">
    <property type="component" value="Chromosome 1"/>
</dbReference>
<proteinExistence type="predicted"/>
<evidence type="ECO:0000256" key="1">
    <source>
        <dbReference type="SAM" id="MobiDB-lite"/>
    </source>
</evidence>
<comment type="caution">
    <text evidence="2">The sequence shown here is derived from an EMBL/GenBank/DDBJ whole genome shotgun (WGS) entry which is preliminary data.</text>
</comment>
<feature type="compositionally biased region" description="Low complexity" evidence="1">
    <location>
        <begin position="1"/>
        <end position="16"/>
    </location>
</feature>
<sequence length="123" mass="13035">MIKAPAAQACDCAPPQGHGPGQSPPPPNPTTKPLPLQLAAGAHKSKCTDFPPRPAPKNGHKEGRRQADPESSEEPGPFHKDRPLVRLRLARLRESGAGKSVSHEPQALLGPIMRGIPGVWNST</sequence>